<evidence type="ECO:0000259" key="2">
    <source>
        <dbReference type="PROSITE" id="PS50887"/>
    </source>
</evidence>
<dbReference type="AlphaFoldDB" id="A0A498PTC9"/>
<dbReference type="PANTHER" id="PTHR44757">
    <property type="entry name" value="DIGUANYLATE CYCLASE DGCP"/>
    <property type="match status" value="1"/>
</dbReference>
<dbReference type="EMBL" id="UPHP01000032">
    <property type="protein sequence ID" value="VBA36078.1"/>
    <property type="molecule type" value="Genomic_DNA"/>
</dbReference>
<proteinExistence type="predicted"/>
<dbReference type="InterPro" id="IPR029787">
    <property type="entry name" value="Nucleotide_cyclase"/>
</dbReference>
<dbReference type="CDD" id="cd00130">
    <property type="entry name" value="PAS"/>
    <property type="match status" value="2"/>
</dbReference>
<feature type="domain" description="GGDEF" evidence="2">
    <location>
        <begin position="440"/>
        <end position="574"/>
    </location>
</feature>
<dbReference type="PROSITE" id="PS50887">
    <property type="entry name" value="GGDEF"/>
    <property type="match status" value="1"/>
</dbReference>
<dbReference type="SMART" id="SM00091">
    <property type="entry name" value="PAS"/>
    <property type="match status" value="3"/>
</dbReference>
<evidence type="ECO:0000313" key="4">
    <source>
        <dbReference type="Proteomes" id="UP000273307"/>
    </source>
</evidence>
<organism evidence="3 4">
    <name type="scientific">Mycobacterium attenuatum</name>
    <dbReference type="NCBI Taxonomy" id="2341086"/>
    <lineage>
        <taxon>Bacteria</taxon>
        <taxon>Bacillati</taxon>
        <taxon>Actinomycetota</taxon>
        <taxon>Actinomycetes</taxon>
        <taxon>Mycobacteriales</taxon>
        <taxon>Mycobacteriaceae</taxon>
        <taxon>Mycobacterium</taxon>
    </lineage>
</organism>
<dbReference type="Pfam" id="PF13188">
    <property type="entry name" value="PAS_8"/>
    <property type="match status" value="1"/>
</dbReference>
<dbReference type="SUPFAM" id="SSF55073">
    <property type="entry name" value="Nucleotide cyclase"/>
    <property type="match status" value="1"/>
</dbReference>
<protein>
    <submittedName>
        <fullName evidence="3">Cyclic di-GMP phosphodiesterase Gmr</fullName>
        <ecNumber evidence="3">3.1.4.52</ecNumber>
    </submittedName>
</protein>
<dbReference type="SMART" id="SM00267">
    <property type="entry name" value="GGDEF"/>
    <property type="match status" value="1"/>
</dbReference>
<dbReference type="InterPro" id="IPR000160">
    <property type="entry name" value="GGDEF_dom"/>
</dbReference>
<dbReference type="GO" id="GO:0071111">
    <property type="term" value="F:cyclic-guanylate-specific phosphodiesterase activity"/>
    <property type="evidence" value="ECO:0007669"/>
    <property type="project" value="UniProtKB-EC"/>
</dbReference>
<reference evidence="3 4" key="1">
    <citation type="submission" date="2018-09" db="EMBL/GenBank/DDBJ databases">
        <authorList>
            <person name="Tagini F."/>
        </authorList>
    </citation>
    <scope>NUCLEOTIDE SEQUENCE [LARGE SCALE GENOMIC DNA]</scope>
    <source>
        <strain evidence="3 4">MK136</strain>
    </source>
</reference>
<dbReference type="Gene3D" id="3.30.70.270">
    <property type="match status" value="1"/>
</dbReference>
<evidence type="ECO:0000259" key="1">
    <source>
        <dbReference type="PROSITE" id="PS50113"/>
    </source>
</evidence>
<dbReference type="Pfam" id="PF00989">
    <property type="entry name" value="PAS"/>
    <property type="match status" value="1"/>
</dbReference>
<dbReference type="Pfam" id="PF00990">
    <property type="entry name" value="GGDEF"/>
    <property type="match status" value="1"/>
</dbReference>
<dbReference type="InterPro" id="IPR035965">
    <property type="entry name" value="PAS-like_dom_sf"/>
</dbReference>
<accession>A0A498PTC9</accession>
<dbReference type="NCBIfam" id="TIGR00254">
    <property type="entry name" value="GGDEF"/>
    <property type="match status" value="1"/>
</dbReference>
<dbReference type="InterPro" id="IPR013767">
    <property type="entry name" value="PAS_fold"/>
</dbReference>
<dbReference type="SUPFAM" id="SSF55785">
    <property type="entry name" value="PYP-like sensor domain (PAS domain)"/>
    <property type="match status" value="3"/>
</dbReference>
<dbReference type="InterPro" id="IPR000700">
    <property type="entry name" value="PAS-assoc_C"/>
</dbReference>
<dbReference type="Proteomes" id="UP000273307">
    <property type="component" value="Unassembled WGS sequence"/>
</dbReference>
<keyword evidence="4" id="KW-1185">Reference proteome</keyword>
<feature type="domain" description="PAC" evidence="1">
    <location>
        <begin position="355"/>
        <end position="408"/>
    </location>
</feature>
<dbReference type="PROSITE" id="PS50113">
    <property type="entry name" value="PAC"/>
    <property type="match status" value="1"/>
</dbReference>
<dbReference type="NCBIfam" id="TIGR00229">
    <property type="entry name" value="sensory_box"/>
    <property type="match status" value="1"/>
</dbReference>
<dbReference type="InterPro" id="IPR000014">
    <property type="entry name" value="PAS"/>
</dbReference>
<dbReference type="Gene3D" id="3.30.450.20">
    <property type="entry name" value="PAS domain"/>
    <property type="match status" value="3"/>
</dbReference>
<dbReference type="PANTHER" id="PTHR44757:SF2">
    <property type="entry name" value="BIOFILM ARCHITECTURE MAINTENANCE PROTEIN MBAA"/>
    <property type="match status" value="1"/>
</dbReference>
<evidence type="ECO:0000313" key="3">
    <source>
        <dbReference type="EMBL" id="VBA36078.1"/>
    </source>
</evidence>
<dbReference type="InterPro" id="IPR052155">
    <property type="entry name" value="Biofilm_reg_signaling"/>
</dbReference>
<dbReference type="EC" id="3.1.4.52" evidence="3"/>
<dbReference type="InterPro" id="IPR043128">
    <property type="entry name" value="Rev_trsase/Diguanyl_cyclase"/>
</dbReference>
<sequence length="576" mass="62209">MLKCIVVKLIPDARKLILNTTHGYGAIQNGGSPPELVMVDATPRGNGAEQRYRRLVDHSPNMTCVHESGRVVYLNPVGLKLMAATSLNQVIGRPITEFVHPDSIPAMMARLAGIREIGDATRPSEAVLLRLDGAKLDVEVVSVLTVWEGKPAYQVTFRDLTSQKAADEIVRFQAALVSHVSDAIISTTFNGIVTSWNPAAEIIYRRPAAHALGSPVGEAVGAHLDPRAVVAQGGVLHTTHHAADGMALAVRIAVAVMDTGFALVCSDHTALRRAERHFQTVASLDDGVIVLGSDGGHVESANPAALRILGINDRDALYDPVRRAATLKLYDHDGSPLDCKEPSACELVRSRTAQTGRTFGIDRPSDGTRGWLSVNCRPLNPDDPDDASVLISFTDITSQHRASQQLAHEANHDTLTGLPNRAHILTRIDQRHRCTHPDDMLAAVLFIDLDGFKAINDSLGHGVGDVVLQTAAQRLQRGLRSHDVVGRFGGDEFVALICGQITRSVLDNVTHRMHTLLAEPIQMANITLTLQASIGIAINDPEVDRDREQMLRHADMAMYAAKSAGGATTCYFTELS</sequence>
<keyword evidence="3" id="KW-0378">Hydrolase</keyword>
<gene>
    <name evidence="3" type="primary">gmr_2</name>
    <name evidence="3" type="ORF">LAUMK136_01257</name>
</gene>
<name>A0A498PTC9_9MYCO</name>
<dbReference type="CDD" id="cd01949">
    <property type="entry name" value="GGDEF"/>
    <property type="match status" value="1"/>
</dbReference>